<evidence type="ECO:0000313" key="1">
    <source>
        <dbReference type="EMBL" id="MBB6561714.1"/>
    </source>
</evidence>
<dbReference type="RefSeq" id="WP_184861015.1">
    <property type="nucleotide sequence ID" value="NZ_JACHLK010000009.1"/>
</dbReference>
<comment type="caution">
    <text evidence="1">The sequence shown here is derived from an EMBL/GenBank/DDBJ whole genome shotgun (WGS) entry which is preliminary data.</text>
</comment>
<dbReference type="EMBL" id="JACHLK010000009">
    <property type="protein sequence ID" value="MBB6561714.1"/>
    <property type="molecule type" value="Genomic_DNA"/>
</dbReference>
<keyword evidence="2" id="KW-1185">Reference proteome</keyword>
<gene>
    <name evidence="1" type="ORF">HNP48_004408</name>
</gene>
<organism evidence="1 2">
    <name type="scientific">Acidovorax soli</name>
    <dbReference type="NCBI Taxonomy" id="592050"/>
    <lineage>
        <taxon>Bacteria</taxon>
        <taxon>Pseudomonadati</taxon>
        <taxon>Pseudomonadota</taxon>
        <taxon>Betaproteobacteria</taxon>
        <taxon>Burkholderiales</taxon>
        <taxon>Comamonadaceae</taxon>
        <taxon>Acidovorax</taxon>
    </lineage>
</organism>
<protein>
    <submittedName>
        <fullName evidence="1">Endogenous inhibitor of DNA gyrase (YacG/DUF329 family)</fullName>
    </submittedName>
</protein>
<sequence length="72" mass="8240">MTVLDDANIELPCPHCQQTIKERLGKLKLSPRITCPRCRRTSEVRPEELQRATHKLTQAFASIQQSLARLGR</sequence>
<name>A0A7X0PH82_9BURK</name>
<proteinExistence type="predicted"/>
<dbReference type="Proteomes" id="UP000575083">
    <property type="component" value="Unassembled WGS sequence"/>
</dbReference>
<dbReference type="AlphaFoldDB" id="A0A7X0PH82"/>
<reference evidence="1 2" key="1">
    <citation type="submission" date="2020-08" db="EMBL/GenBank/DDBJ databases">
        <title>Functional genomics of gut bacteria from endangered species of beetles.</title>
        <authorList>
            <person name="Carlos-Shanley C."/>
        </authorList>
    </citation>
    <scope>NUCLEOTIDE SEQUENCE [LARGE SCALE GENOMIC DNA]</scope>
    <source>
        <strain evidence="1 2">S00198</strain>
    </source>
</reference>
<evidence type="ECO:0000313" key="2">
    <source>
        <dbReference type="Proteomes" id="UP000575083"/>
    </source>
</evidence>
<accession>A0A7X0PH82</accession>